<sequence length="314" mass="34370">MPALITHHLFGEESIDCLPAGIIGTDEERTAFLIANQGPDPYFFRVRTPRMASCMSLARSLHRCRISRQFEALSTGVEHLYPRDAHVGRAFVLGLFSHYALDRAAHPFVYAQQWGAQEVDPSLEPAASQVHAIIESDIDVLMLQLKRHGATVEDCPPERELATSARVDKVAGALMSYVASSVYGIEIGAQEYGGAVADMQLAYRVIEPADSPACQLLGALEGAVRGNSILAALAHRVTAEPPLRAGNMGHLAWKNPFTDVESHESFPEVFDRALDEYERDIACLIAGDPLEQATHHLNYSGRPLGEAEELDQDD</sequence>
<protein>
    <recommendedName>
        <fullName evidence="3">Phospholipase C/D domain-containing protein</fullName>
    </recommendedName>
</protein>
<comment type="caution">
    <text evidence="1">The sequence shown here is derived from an EMBL/GenBank/DDBJ whole genome shotgun (WGS) entry which is preliminary data.</text>
</comment>
<organism evidence="1 2">
    <name type="scientific">[Collinsella] massiliensis</name>
    <dbReference type="NCBI Taxonomy" id="1232426"/>
    <lineage>
        <taxon>Bacteria</taxon>
        <taxon>Bacillati</taxon>
        <taxon>Actinomycetota</taxon>
        <taxon>Coriobacteriia</taxon>
        <taxon>Coriobacteriales</taxon>
        <taxon>Coriobacteriaceae</taxon>
        <taxon>Enorma</taxon>
    </lineage>
</organism>
<reference evidence="2" key="1">
    <citation type="submission" date="2017-04" db="EMBL/GenBank/DDBJ databases">
        <title>Function of individual gut microbiota members based on whole genome sequencing of pure cultures obtained from chicken caecum.</title>
        <authorList>
            <person name="Medvecky M."/>
            <person name="Cejkova D."/>
            <person name="Polansky O."/>
            <person name="Karasova D."/>
            <person name="Kubasova T."/>
            <person name="Cizek A."/>
            <person name="Rychlik I."/>
        </authorList>
    </citation>
    <scope>NUCLEOTIDE SEQUENCE [LARGE SCALE GENOMIC DNA]</scope>
    <source>
        <strain evidence="2">An5</strain>
    </source>
</reference>
<dbReference type="OrthoDB" id="9810528at2"/>
<gene>
    <name evidence="1" type="ORF">B5G02_05775</name>
</gene>
<keyword evidence="2" id="KW-1185">Reference proteome</keyword>
<name>A0A1Y3XSQ4_9ACTN</name>
<accession>A0A1Y3XSQ4</accession>
<evidence type="ECO:0008006" key="3">
    <source>
        <dbReference type="Google" id="ProtNLM"/>
    </source>
</evidence>
<evidence type="ECO:0000313" key="2">
    <source>
        <dbReference type="Proteomes" id="UP000195781"/>
    </source>
</evidence>
<dbReference type="EMBL" id="NFIE01000011">
    <property type="protein sequence ID" value="OUN88564.1"/>
    <property type="molecule type" value="Genomic_DNA"/>
</dbReference>
<dbReference type="Proteomes" id="UP000195781">
    <property type="component" value="Unassembled WGS sequence"/>
</dbReference>
<dbReference type="RefSeq" id="WP_094335535.1">
    <property type="nucleotide sequence ID" value="NZ_NFIE01000011.1"/>
</dbReference>
<proteinExistence type="predicted"/>
<dbReference type="AlphaFoldDB" id="A0A1Y3XSQ4"/>
<evidence type="ECO:0000313" key="1">
    <source>
        <dbReference type="EMBL" id="OUN88564.1"/>
    </source>
</evidence>